<dbReference type="OrthoDB" id="581140at2"/>
<protein>
    <recommendedName>
        <fullName evidence="4">DUF3500 domain-containing protein</fullName>
    </recommendedName>
</protein>
<dbReference type="PANTHER" id="PTHR37489">
    <property type="entry name" value="DUF3500 DOMAIN-CONTAINING PROTEIN"/>
    <property type="match status" value="1"/>
</dbReference>
<evidence type="ECO:0000313" key="3">
    <source>
        <dbReference type="Proteomes" id="UP000317421"/>
    </source>
</evidence>
<dbReference type="InterPro" id="IPR021889">
    <property type="entry name" value="DUF3500"/>
</dbReference>
<comment type="caution">
    <text evidence="2">The sequence shown here is derived from an EMBL/GenBank/DDBJ whole genome shotgun (WGS) entry which is preliminary data.</text>
</comment>
<feature type="chain" id="PRO_5023021517" description="DUF3500 domain-containing protein" evidence="1">
    <location>
        <begin position="21"/>
        <end position="357"/>
    </location>
</feature>
<feature type="signal peptide" evidence="1">
    <location>
        <begin position="1"/>
        <end position="20"/>
    </location>
</feature>
<keyword evidence="3" id="KW-1185">Reference proteome</keyword>
<dbReference type="PANTHER" id="PTHR37489:SF1">
    <property type="entry name" value="DUF3500 DOMAIN-CONTAINING PROTEIN"/>
    <property type="match status" value="1"/>
</dbReference>
<evidence type="ECO:0000256" key="1">
    <source>
        <dbReference type="SAM" id="SignalP"/>
    </source>
</evidence>
<proteinExistence type="predicted"/>
<dbReference type="EMBL" id="SJPR01000001">
    <property type="protein sequence ID" value="TWU00063.1"/>
    <property type="molecule type" value="Genomic_DNA"/>
</dbReference>
<dbReference type="RefSeq" id="WP_146443587.1">
    <property type="nucleotide sequence ID" value="NZ_SJPR01000001.1"/>
</dbReference>
<dbReference type="Pfam" id="PF12006">
    <property type="entry name" value="DUF3500"/>
    <property type="match status" value="1"/>
</dbReference>
<evidence type="ECO:0008006" key="4">
    <source>
        <dbReference type="Google" id="ProtNLM"/>
    </source>
</evidence>
<accession>A0A5C6AJ39</accession>
<keyword evidence="1" id="KW-0732">Signal</keyword>
<sequence precursor="true">MSSARPLTAALLLLASAAGAREPSGAAVLEATEEMRAAAAAWLTTLDDDLRTQGTFAFDGPERTNWQFVPMERVGVAFKEMNLPQRRAARALMRSALSDRGYLKVTTIMSLENVLRTMEADRPDVASRRDQEKYWFAVFGDPTATDGRPWGWRVEGHHVSLNFASTGPETDDPLASTPLFLGANPAEVRVGPRVGLRALGAEDDLGRAVMASLDAEQRAAATLAPEAPGDVAGVPGAPPKIEGPAGLSVREMNATQQAAVRRLVESFANLLRPEAADDLLSEIDSAGFDQLHFAWAGSVATLTDPATTKRHYFRVHGPTFILELDFQEPNHVHSVWHSTTDDFGLETLRRHHAAHAH</sequence>
<dbReference type="AlphaFoldDB" id="A0A5C6AJ39"/>
<dbReference type="Proteomes" id="UP000317421">
    <property type="component" value="Unassembled WGS sequence"/>
</dbReference>
<gene>
    <name evidence="2" type="ORF">Pla108_10070</name>
</gene>
<name>A0A5C6AJ39_9BACT</name>
<organism evidence="2 3">
    <name type="scientific">Botrimarina colliarenosi</name>
    <dbReference type="NCBI Taxonomy" id="2528001"/>
    <lineage>
        <taxon>Bacteria</taxon>
        <taxon>Pseudomonadati</taxon>
        <taxon>Planctomycetota</taxon>
        <taxon>Planctomycetia</taxon>
        <taxon>Pirellulales</taxon>
        <taxon>Lacipirellulaceae</taxon>
        <taxon>Botrimarina</taxon>
    </lineage>
</organism>
<evidence type="ECO:0000313" key="2">
    <source>
        <dbReference type="EMBL" id="TWU00063.1"/>
    </source>
</evidence>
<reference evidence="2 3" key="1">
    <citation type="submission" date="2019-02" db="EMBL/GenBank/DDBJ databases">
        <title>Deep-cultivation of Planctomycetes and their phenomic and genomic characterization uncovers novel biology.</title>
        <authorList>
            <person name="Wiegand S."/>
            <person name="Jogler M."/>
            <person name="Boedeker C."/>
            <person name="Pinto D."/>
            <person name="Vollmers J."/>
            <person name="Rivas-Marin E."/>
            <person name="Kohn T."/>
            <person name="Peeters S.H."/>
            <person name="Heuer A."/>
            <person name="Rast P."/>
            <person name="Oberbeckmann S."/>
            <person name="Bunk B."/>
            <person name="Jeske O."/>
            <person name="Meyerdierks A."/>
            <person name="Storesund J.E."/>
            <person name="Kallscheuer N."/>
            <person name="Luecker S."/>
            <person name="Lage O.M."/>
            <person name="Pohl T."/>
            <person name="Merkel B.J."/>
            <person name="Hornburger P."/>
            <person name="Mueller R.-W."/>
            <person name="Bruemmer F."/>
            <person name="Labrenz M."/>
            <person name="Spormann A.M."/>
            <person name="Op Den Camp H."/>
            <person name="Overmann J."/>
            <person name="Amann R."/>
            <person name="Jetten M.S.M."/>
            <person name="Mascher T."/>
            <person name="Medema M.H."/>
            <person name="Devos D.P."/>
            <person name="Kaster A.-K."/>
            <person name="Ovreas L."/>
            <person name="Rohde M."/>
            <person name="Galperin M.Y."/>
            <person name="Jogler C."/>
        </authorList>
    </citation>
    <scope>NUCLEOTIDE SEQUENCE [LARGE SCALE GENOMIC DNA]</scope>
    <source>
        <strain evidence="2 3">Pla108</strain>
    </source>
</reference>